<evidence type="ECO:0000313" key="4">
    <source>
        <dbReference type="Proteomes" id="UP000254266"/>
    </source>
</evidence>
<reference evidence="3 4" key="1">
    <citation type="journal article" date="2018" name="ISME J.">
        <title>Endosymbiont genomes yield clues of tubeworm success.</title>
        <authorList>
            <person name="Li Y."/>
            <person name="Liles M.R."/>
            <person name="Halanych K.M."/>
        </authorList>
    </citation>
    <scope>NUCLEOTIDE SEQUENCE [LARGE SCALE GENOMIC DNA]</scope>
    <source>
        <strain evidence="3">A1464</strain>
    </source>
</reference>
<protein>
    <recommendedName>
        <fullName evidence="2">UPF0033 domain-containing protein</fullName>
    </recommendedName>
</protein>
<accession>A0A370DF17</accession>
<evidence type="ECO:0000259" key="2">
    <source>
        <dbReference type="Pfam" id="PF01206"/>
    </source>
</evidence>
<dbReference type="Gene3D" id="3.30.110.40">
    <property type="entry name" value="TusA-like domain"/>
    <property type="match status" value="1"/>
</dbReference>
<evidence type="ECO:0000313" key="3">
    <source>
        <dbReference type="EMBL" id="RDH82766.1"/>
    </source>
</evidence>
<dbReference type="EMBL" id="QFXC01000011">
    <property type="protein sequence ID" value="RDH82766.1"/>
    <property type="molecule type" value="Genomic_DNA"/>
</dbReference>
<dbReference type="SUPFAM" id="SSF64307">
    <property type="entry name" value="SirA-like"/>
    <property type="match status" value="1"/>
</dbReference>
<name>A0A370DF17_9GAMM</name>
<dbReference type="CDD" id="cd00291">
    <property type="entry name" value="SirA_YedF_YeeD"/>
    <property type="match status" value="1"/>
</dbReference>
<proteinExistence type="inferred from homology"/>
<dbReference type="InterPro" id="IPR036868">
    <property type="entry name" value="TusA-like_sf"/>
</dbReference>
<dbReference type="PANTHER" id="PTHR33279">
    <property type="entry name" value="SULFUR CARRIER PROTEIN YEDF-RELATED"/>
    <property type="match status" value="1"/>
</dbReference>
<comment type="similarity">
    <text evidence="1">Belongs to the sulfur carrier protein TusA family.</text>
</comment>
<organism evidence="3 4">
    <name type="scientific">endosymbiont of Galathealinum brachiosum</name>
    <dbReference type="NCBI Taxonomy" id="2200906"/>
    <lineage>
        <taxon>Bacteria</taxon>
        <taxon>Pseudomonadati</taxon>
        <taxon>Pseudomonadota</taxon>
        <taxon>Gammaproteobacteria</taxon>
        <taxon>sulfur-oxidizing symbionts</taxon>
    </lineage>
</organism>
<sequence length="76" mass="8335">MTDFQVEVDARNLSCPMPVMKAKKALKGVASGDVLHVIATDPASVQDLEILLESLDDELLEQTESGGEFHFYIKKA</sequence>
<feature type="domain" description="UPF0033" evidence="2">
    <location>
        <begin position="7"/>
        <end position="75"/>
    </location>
</feature>
<dbReference type="Pfam" id="PF01206">
    <property type="entry name" value="TusA"/>
    <property type="match status" value="1"/>
</dbReference>
<gene>
    <name evidence="3" type="ORF">DIZ80_10850</name>
</gene>
<dbReference type="InterPro" id="IPR001455">
    <property type="entry name" value="TusA-like"/>
</dbReference>
<evidence type="ECO:0000256" key="1">
    <source>
        <dbReference type="ARBA" id="ARBA00008984"/>
    </source>
</evidence>
<keyword evidence="4" id="KW-1185">Reference proteome</keyword>
<dbReference type="PANTHER" id="PTHR33279:SF6">
    <property type="entry name" value="SULFUR CARRIER PROTEIN YEDF-RELATED"/>
    <property type="match status" value="1"/>
</dbReference>
<dbReference type="AlphaFoldDB" id="A0A370DF17"/>
<dbReference type="Proteomes" id="UP000254266">
    <property type="component" value="Unassembled WGS sequence"/>
</dbReference>
<comment type="caution">
    <text evidence="3">The sequence shown here is derived from an EMBL/GenBank/DDBJ whole genome shotgun (WGS) entry which is preliminary data.</text>
</comment>